<dbReference type="EMBL" id="FBYC01000004">
    <property type="protein sequence ID" value="CUX80856.1"/>
    <property type="molecule type" value="Genomic_DNA"/>
</dbReference>
<protein>
    <recommendedName>
        <fullName evidence="5">Histidine kinase</fullName>
    </recommendedName>
</protein>
<dbReference type="RefSeq" id="WP_072245674.1">
    <property type="nucleotide sequence ID" value="NZ_FBYC01000004.1"/>
</dbReference>
<reference evidence="2 3" key="1">
    <citation type="submission" date="2015-09" db="EMBL/GenBank/DDBJ databases">
        <title>Identification and resolution of microdiversity through metagenomic sequencing of parallel consortia.</title>
        <authorList>
            <person name="Nelson W.C."/>
            <person name="Romine M.F."/>
            <person name="Lindemann S.R."/>
        </authorList>
    </citation>
    <scope>NUCLEOTIDE SEQUENCE [LARGE SCALE GENOMIC DNA]</scope>
    <source>
        <strain evidence="2">HL-91</strain>
    </source>
</reference>
<comment type="caution">
    <text evidence="2">The sequence shown here is derived from an EMBL/GenBank/DDBJ whole genome shotgun (WGS) entry which is preliminary data.</text>
</comment>
<evidence type="ECO:0000313" key="3">
    <source>
        <dbReference type="Proteomes" id="UP000050413"/>
    </source>
</evidence>
<evidence type="ECO:0000313" key="2">
    <source>
        <dbReference type="EMBL" id="KPP89844.1"/>
    </source>
</evidence>
<dbReference type="STRING" id="1666912.Ga0058931_1381"/>
<reference evidence="1 4" key="2">
    <citation type="submission" date="2016-01" db="EMBL/GenBank/DDBJ databases">
        <authorList>
            <person name="Varghese N."/>
        </authorList>
    </citation>
    <scope>NUCLEOTIDE SEQUENCE [LARGE SCALE GENOMIC DNA]</scope>
    <source>
        <strain evidence="1 4">HL-91</strain>
    </source>
</reference>
<dbReference type="OrthoDB" id="7819947at2"/>
<accession>A0A0P7VSI5</accession>
<name>A0A0P7VSI5_9RHOB</name>
<sequence>MGRFLVVLLLASAALGGAGMWYLQVYGYYDTLPAQGSIALTHAGEDTPRDVAVTAFEGIDAISSPIRFRACFTLADMAEFAPYDGATPLNAPGWFDCFDAGAIATALDAGAAQAVTAHANITYGIDRVAAIFPDGRAYAWHQINPCGTAHFDGDPVPPGCPPPPSSEE</sequence>
<proteinExistence type="predicted"/>
<keyword evidence="4" id="KW-1185">Reference proteome</keyword>
<dbReference type="Proteomes" id="UP000182045">
    <property type="component" value="Unassembled WGS sequence"/>
</dbReference>
<dbReference type="InterPro" id="IPR045616">
    <property type="entry name" value="DUF6446"/>
</dbReference>
<evidence type="ECO:0000313" key="4">
    <source>
        <dbReference type="Proteomes" id="UP000182045"/>
    </source>
</evidence>
<gene>
    <name evidence="1" type="ORF">Ga0058931_1381</name>
    <name evidence="2" type="ORF">HLUCCA05_06705</name>
</gene>
<dbReference type="AlphaFoldDB" id="A0A0P7VSI5"/>
<dbReference type="Proteomes" id="UP000050413">
    <property type="component" value="Unassembled WGS sequence"/>
</dbReference>
<evidence type="ECO:0008006" key="5">
    <source>
        <dbReference type="Google" id="ProtNLM"/>
    </source>
</evidence>
<dbReference type="Pfam" id="PF20044">
    <property type="entry name" value="DUF6446"/>
    <property type="match status" value="1"/>
</dbReference>
<dbReference type="EMBL" id="LJSG01000020">
    <property type="protein sequence ID" value="KPP89844.1"/>
    <property type="molecule type" value="Genomic_DNA"/>
</dbReference>
<evidence type="ECO:0000313" key="1">
    <source>
        <dbReference type="EMBL" id="CUX80856.1"/>
    </source>
</evidence>
<dbReference type="PATRIC" id="fig|1666912.4.peg.165"/>
<organism evidence="2 3">
    <name type="scientific">Roseibaca calidilacus</name>
    <dbReference type="NCBI Taxonomy" id="1666912"/>
    <lineage>
        <taxon>Bacteria</taxon>
        <taxon>Pseudomonadati</taxon>
        <taxon>Pseudomonadota</taxon>
        <taxon>Alphaproteobacteria</taxon>
        <taxon>Rhodobacterales</taxon>
        <taxon>Paracoccaceae</taxon>
        <taxon>Roseinatronobacter</taxon>
    </lineage>
</organism>